<evidence type="ECO:0000313" key="1">
    <source>
        <dbReference type="EMBL" id="RDX67255.1"/>
    </source>
</evidence>
<dbReference type="AlphaFoldDB" id="A0A371EMG8"/>
<protein>
    <submittedName>
        <fullName evidence="1">Uncharacterized protein</fullName>
    </submittedName>
</protein>
<comment type="caution">
    <text evidence="1">The sequence shown here is derived from an EMBL/GenBank/DDBJ whole genome shotgun (WGS) entry which is preliminary data.</text>
</comment>
<sequence>MALLDAAKFVSMLVSLYMRLLNNWHCACPMLWLPDSTIRSRVFNPLAANMEISVGRSENGEGISLLAALTLAVLASLLPRATSHEELLHLLLQVLEYLRKRPCHCKQLQRAAFFSPTKVAVSSNNSDASQP</sequence>
<evidence type="ECO:0000313" key="2">
    <source>
        <dbReference type="Proteomes" id="UP000257109"/>
    </source>
</evidence>
<dbReference type="Proteomes" id="UP000257109">
    <property type="component" value="Unassembled WGS sequence"/>
</dbReference>
<accession>A0A371EMG8</accession>
<proteinExistence type="predicted"/>
<organism evidence="1 2">
    <name type="scientific">Mucuna pruriens</name>
    <name type="common">Velvet bean</name>
    <name type="synonym">Dolichos pruriens</name>
    <dbReference type="NCBI Taxonomy" id="157652"/>
    <lineage>
        <taxon>Eukaryota</taxon>
        <taxon>Viridiplantae</taxon>
        <taxon>Streptophyta</taxon>
        <taxon>Embryophyta</taxon>
        <taxon>Tracheophyta</taxon>
        <taxon>Spermatophyta</taxon>
        <taxon>Magnoliopsida</taxon>
        <taxon>eudicotyledons</taxon>
        <taxon>Gunneridae</taxon>
        <taxon>Pentapetalae</taxon>
        <taxon>rosids</taxon>
        <taxon>fabids</taxon>
        <taxon>Fabales</taxon>
        <taxon>Fabaceae</taxon>
        <taxon>Papilionoideae</taxon>
        <taxon>50 kb inversion clade</taxon>
        <taxon>NPAAA clade</taxon>
        <taxon>indigoferoid/millettioid clade</taxon>
        <taxon>Phaseoleae</taxon>
        <taxon>Mucuna</taxon>
    </lineage>
</organism>
<gene>
    <name evidence="1" type="ORF">CR513_53891</name>
</gene>
<reference evidence="1" key="1">
    <citation type="submission" date="2018-05" db="EMBL/GenBank/DDBJ databases">
        <title>Draft genome of Mucuna pruriens seed.</title>
        <authorList>
            <person name="Nnadi N.E."/>
            <person name="Vos R."/>
            <person name="Hasami M.H."/>
            <person name="Devisetty U.K."/>
            <person name="Aguiy J.C."/>
        </authorList>
    </citation>
    <scope>NUCLEOTIDE SEQUENCE [LARGE SCALE GENOMIC DNA]</scope>
    <source>
        <strain evidence="1">JCA_2017</strain>
    </source>
</reference>
<name>A0A371EMG8_MUCPR</name>
<keyword evidence="2" id="KW-1185">Reference proteome</keyword>
<dbReference type="EMBL" id="QJKJ01013079">
    <property type="protein sequence ID" value="RDX67255.1"/>
    <property type="molecule type" value="Genomic_DNA"/>
</dbReference>
<feature type="non-terminal residue" evidence="1">
    <location>
        <position position="1"/>
    </location>
</feature>